<gene>
    <name evidence="6" type="ORF">FHX47_000839</name>
</gene>
<evidence type="ECO:0000256" key="2">
    <source>
        <dbReference type="ARBA" id="ARBA00022448"/>
    </source>
</evidence>
<dbReference type="Proteomes" id="UP000547528">
    <property type="component" value="Unassembled WGS sequence"/>
</dbReference>
<reference evidence="6 7" key="1">
    <citation type="submission" date="2020-08" db="EMBL/GenBank/DDBJ databases">
        <title>Sequencing the genomes of 1000 actinobacteria strains.</title>
        <authorList>
            <person name="Klenk H.-P."/>
        </authorList>
    </citation>
    <scope>NUCLEOTIDE SEQUENCE [LARGE SCALE GENOMIC DNA]</scope>
    <source>
        <strain evidence="6 7">DSM 28238</strain>
    </source>
</reference>
<dbReference type="SMART" id="SM00382">
    <property type="entry name" value="AAA"/>
    <property type="match status" value="1"/>
</dbReference>
<evidence type="ECO:0000256" key="1">
    <source>
        <dbReference type="ARBA" id="ARBA00005417"/>
    </source>
</evidence>
<evidence type="ECO:0000313" key="6">
    <source>
        <dbReference type="EMBL" id="MBB3667246.1"/>
    </source>
</evidence>
<keyword evidence="4 6" id="KW-0067">ATP-binding</keyword>
<dbReference type="PANTHER" id="PTHR46743">
    <property type="entry name" value="TEICHOIC ACIDS EXPORT ATP-BINDING PROTEIN TAGH"/>
    <property type="match status" value="1"/>
</dbReference>
<dbReference type="PROSITE" id="PS50893">
    <property type="entry name" value="ABC_TRANSPORTER_2"/>
    <property type="match status" value="1"/>
</dbReference>
<sequence>MSVPTPSYTPNYTPRRANWLASNGTKTAEGLDVDPEILDDGFGFDEIEEIPWDDQPLTHSAPVVETIDPKKIAVAVDGASKTYRVRSSSEHLKTQNRVGRRIQRVLGSGWAEIPAVEEVSFVVRRGETVGVIGTNGSGKSTLMKLLTGKIRPTSGDVYATSTPVMLGVNAALVRTISGRENIKLGCLAMGLTPKEADDRFDMIVEISGLQDALDMPLRAYSSGMASRLQFAIATAVDPDILLIDEALNTGDAQFRARTKKRLDEVRAQAGCVFLVSHSLGTIKQMCTRVIWVEQGRLLADGDPEWVCAQYEEYTDHKANDRVRSAQIVYDRTLLKLSPVHIEFTEGTRPTEASQAR</sequence>
<dbReference type="GO" id="GO:0016020">
    <property type="term" value="C:membrane"/>
    <property type="evidence" value="ECO:0007669"/>
    <property type="project" value="InterPro"/>
</dbReference>
<keyword evidence="3" id="KW-0547">Nucleotide-binding</keyword>
<dbReference type="CDD" id="cd03220">
    <property type="entry name" value="ABC_KpsT_Wzt"/>
    <property type="match status" value="1"/>
</dbReference>
<dbReference type="PROSITE" id="PS00211">
    <property type="entry name" value="ABC_TRANSPORTER_1"/>
    <property type="match status" value="1"/>
</dbReference>
<comment type="caution">
    <text evidence="6">The sequence shown here is derived from an EMBL/GenBank/DDBJ whole genome shotgun (WGS) entry which is preliminary data.</text>
</comment>
<dbReference type="GO" id="GO:0016887">
    <property type="term" value="F:ATP hydrolysis activity"/>
    <property type="evidence" value="ECO:0007669"/>
    <property type="project" value="InterPro"/>
</dbReference>
<keyword evidence="2" id="KW-0813">Transport</keyword>
<dbReference type="InterPro" id="IPR027417">
    <property type="entry name" value="P-loop_NTPase"/>
</dbReference>
<comment type="similarity">
    <text evidence="1">Belongs to the ABC transporter superfamily.</text>
</comment>
<protein>
    <submittedName>
        <fullName evidence="6">Teichoic acid transport system ATP-binding protein</fullName>
    </submittedName>
</protein>
<proteinExistence type="inferred from homology"/>
<dbReference type="AlphaFoldDB" id="A0A7W5U0Y7"/>
<dbReference type="PANTHER" id="PTHR46743:SF2">
    <property type="entry name" value="TEICHOIC ACIDS EXPORT ATP-BINDING PROTEIN TAGH"/>
    <property type="match status" value="1"/>
</dbReference>
<dbReference type="EMBL" id="JACIBT010000001">
    <property type="protein sequence ID" value="MBB3667246.1"/>
    <property type="molecule type" value="Genomic_DNA"/>
</dbReference>
<dbReference type="InterPro" id="IPR050683">
    <property type="entry name" value="Bact_Polysacc_Export_ATP-bd"/>
</dbReference>
<feature type="domain" description="ABC transporter" evidence="5">
    <location>
        <begin position="100"/>
        <end position="319"/>
    </location>
</feature>
<dbReference type="GO" id="GO:0005524">
    <property type="term" value="F:ATP binding"/>
    <property type="evidence" value="ECO:0007669"/>
    <property type="project" value="UniProtKB-KW"/>
</dbReference>
<dbReference type="InterPro" id="IPR015860">
    <property type="entry name" value="ABC_transpr_TagH-like"/>
</dbReference>
<dbReference type="Pfam" id="PF00005">
    <property type="entry name" value="ABC_tran"/>
    <property type="match status" value="1"/>
</dbReference>
<evidence type="ECO:0000256" key="4">
    <source>
        <dbReference type="ARBA" id="ARBA00022840"/>
    </source>
</evidence>
<dbReference type="InterPro" id="IPR017871">
    <property type="entry name" value="ABC_transporter-like_CS"/>
</dbReference>
<evidence type="ECO:0000259" key="5">
    <source>
        <dbReference type="PROSITE" id="PS50893"/>
    </source>
</evidence>
<dbReference type="RefSeq" id="WP_183357590.1">
    <property type="nucleotide sequence ID" value="NZ_BAABKR010000001.1"/>
</dbReference>
<evidence type="ECO:0000256" key="3">
    <source>
        <dbReference type="ARBA" id="ARBA00022741"/>
    </source>
</evidence>
<keyword evidence="7" id="KW-1185">Reference proteome</keyword>
<accession>A0A7W5U0Y7</accession>
<dbReference type="Gene3D" id="3.40.50.300">
    <property type="entry name" value="P-loop containing nucleotide triphosphate hydrolases"/>
    <property type="match status" value="1"/>
</dbReference>
<dbReference type="InterPro" id="IPR003593">
    <property type="entry name" value="AAA+_ATPase"/>
</dbReference>
<dbReference type="InterPro" id="IPR003439">
    <property type="entry name" value="ABC_transporter-like_ATP-bd"/>
</dbReference>
<dbReference type="GO" id="GO:0140359">
    <property type="term" value="F:ABC-type transporter activity"/>
    <property type="evidence" value="ECO:0007669"/>
    <property type="project" value="InterPro"/>
</dbReference>
<evidence type="ECO:0000313" key="7">
    <source>
        <dbReference type="Proteomes" id="UP000547528"/>
    </source>
</evidence>
<organism evidence="6 7">
    <name type="scientific">Garicola koreensis</name>
    <dbReference type="NCBI Taxonomy" id="1262554"/>
    <lineage>
        <taxon>Bacteria</taxon>
        <taxon>Bacillati</taxon>
        <taxon>Actinomycetota</taxon>
        <taxon>Actinomycetes</taxon>
        <taxon>Micrococcales</taxon>
        <taxon>Micrococcaceae</taxon>
        <taxon>Garicola</taxon>
    </lineage>
</organism>
<name>A0A7W5U0Y7_9MICC</name>
<dbReference type="SUPFAM" id="SSF52540">
    <property type="entry name" value="P-loop containing nucleoside triphosphate hydrolases"/>
    <property type="match status" value="1"/>
</dbReference>